<evidence type="ECO:0000256" key="3">
    <source>
        <dbReference type="ARBA" id="ARBA00022490"/>
    </source>
</evidence>
<dbReference type="GO" id="GO:0051225">
    <property type="term" value="P:spindle assembly"/>
    <property type="evidence" value="ECO:0007669"/>
    <property type="project" value="TreeGrafter"/>
</dbReference>
<feature type="region of interest" description="Disordered" evidence="6">
    <location>
        <begin position="723"/>
        <end position="750"/>
    </location>
</feature>
<keyword evidence="4" id="KW-0493">Microtubule</keyword>
<dbReference type="EMBL" id="JANBPU010000004">
    <property type="protein sequence ID" value="KAJ1921521.1"/>
    <property type="molecule type" value="Genomic_DNA"/>
</dbReference>
<evidence type="ECO:0000256" key="6">
    <source>
        <dbReference type="SAM" id="MobiDB-lite"/>
    </source>
</evidence>
<dbReference type="GO" id="GO:0051321">
    <property type="term" value="P:meiotic cell cycle"/>
    <property type="evidence" value="ECO:0007669"/>
    <property type="project" value="TreeGrafter"/>
</dbReference>
<dbReference type="GO" id="GO:0000930">
    <property type="term" value="C:gamma-tubulin complex"/>
    <property type="evidence" value="ECO:0007669"/>
    <property type="project" value="UniProtKB-ARBA"/>
</dbReference>
<feature type="domain" description="Gamma tubulin complex component C-terminal" evidence="7">
    <location>
        <begin position="448"/>
        <end position="823"/>
    </location>
</feature>
<dbReference type="Gene3D" id="1.20.120.1900">
    <property type="entry name" value="Gamma-tubulin complex, C-terminal domain"/>
    <property type="match status" value="1"/>
</dbReference>
<dbReference type="InterPro" id="IPR007259">
    <property type="entry name" value="GCP"/>
</dbReference>
<dbReference type="GO" id="GO:0000922">
    <property type="term" value="C:spindle pole"/>
    <property type="evidence" value="ECO:0007669"/>
    <property type="project" value="InterPro"/>
</dbReference>
<dbReference type="AlphaFoldDB" id="A0A9W8A2G9"/>
<reference evidence="9" key="1">
    <citation type="submission" date="2022-07" db="EMBL/GenBank/DDBJ databases">
        <title>Phylogenomic reconstructions and comparative analyses of Kickxellomycotina fungi.</title>
        <authorList>
            <person name="Reynolds N.K."/>
            <person name="Stajich J.E."/>
            <person name="Barry K."/>
            <person name="Grigoriev I.V."/>
            <person name="Crous P."/>
            <person name="Smith M.E."/>
        </authorList>
    </citation>
    <scope>NUCLEOTIDE SEQUENCE</scope>
    <source>
        <strain evidence="9">NBRC 100468</strain>
    </source>
</reference>
<dbReference type="GO" id="GO:0031122">
    <property type="term" value="P:cytoplasmic microtubule organization"/>
    <property type="evidence" value="ECO:0007669"/>
    <property type="project" value="TreeGrafter"/>
</dbReference>
<gene>
    <name evidence="9" type="primary">SPC98</name>
    <name evidence="9" type="ORF">H4219_000558</name>
</gene>
<keyword evidence="3" id="KW-0963">Cytoplasm</keyword>
<organism evidence="9 10">
    <name type="scientific">Mycoemilia scoparia</name>
    <dbReference type="NCBI Taxonomy" id="417184"/>
    <lineage>
        <taxon>Eukaryota</taxon>
        <taxon>Fungi</taxon>
        <taxon>Fungi incertae sedis</taxon>
        <taxon>Zoopagomycota</taxon>
        <taxon>Kickxellomycotina</taxon>
        <taxon>Kickxellomycetes</taxon>
        <taxon>Kickxellales</taxon>
        <taxon>Kickxellaceae</taxon>
        <taxon>Mycoemilia</taxon>
    </lineage>
</organism>
<dbReference type="OrthoDB" id="5860513at2759"/>
<evidence type="ECO:0000256" key="5">
    <source>
        <dbReference type="ARBA" id="ARBA00023212"/>
    </source>
</evidence>
<evidence type="ECO:0000313" key="9">
    <source>
        <dbReference type="EMBL" id="KAJ1921521.1"/>
    </source>
</evidence>
<dbReference type="GO" id="GO:0005816">
    <property type="term" value="C:spindle pole body"/>
    <property type="evidence" value="ECO:0007669"/>
    <property type="project" value="UniProtKB-ARBA"/>
</dbReference>
<protein>
    <submittedName>
        <fullName evidence="9">Microtubule-nucleating Tub4p (Gamma-tubulin) complex component</fullName>
    </submittedName>
</protein>
<dbReference type="PANTHER" id="PTHR19302">
    <property type="entry name" value="GAMMA TUBULIN COMPLEX PROTEIN"/>
    <property type="match status" value="1"/>
</dbReference>
<evidence type="ECO:0000256" key="4">
    <source>
        <dbReference type="ARBA" id="ARBA00022701"/>
    </source>
</evidence>
<keyword evidence="5" id="KW-0206">Cytoskeleton</keyword>
<comment type="caution">
    <text evidence="9">The sequence shown here is derived from an EMBL/GenBank/DDBJ whole genome shotgun (WGS) entry which is preliminary data.</text>
</comment>
<name>A0A9W8A2G9_9FUNG</name>
<dbReference type="Pfam" id="PF04130">
    <property type="entry name" value="GCP_C_terminal"/>
    <property type="match status" value="1"/>
</dbReference>
<evidence type="ECO:0000256" key="2">
    <source>
        <dbReference type="ARBA" id="ARBA00010337"/>
    </source>
</evidence>
<dbReference type="Proteomes" id="UP001150538">
    <property type="component" value="Unassembled WGS sequence"/>
</dbReference>
<evidence type="ECO:0000259" key="8">
    <source>
        <dbReference type="Pfam" id="PF17681"/>
    </source>
</evidence>
<accession>A0A9W8A2G9</accession>
<dbReference type="Pfam" id="PF17681">
    <property type="entry name" value="GCP_N_terminal"/>
    <property type="match status" value="1"/>
</dbReference>
<dbReference type="PANTHER" id="PTHR19302:SF14">
    <property type="entry name" value="GAMMA-TUBULIN COMPLEX COMPONENT 3"/>
    <property type="match status" value="1"/>
</dbReference>
<comment type="similarity">
    <text evidence="2">Belongs to the TUBGCP family.</text>
</comment>
<dbReference type="GO" id="GO:0000278">
    <property type="term" value="P:mitotic cell cycle"/>
    <property type="evidence" value="ECO:0007669"/>
    <property type="project" value="TreeGrafter"/>
</dbReference>
<proteinExistence type="inferred from homology"/>
<dbReference type="InterPro" id="IPR041470">
    <property type="entry name" value="GCP_N"/>
</dbReference>
<dbReference type="InterPro" id="IPR042241">
    <property type="entry name" value="GCP_C_sf"/>
</dbReference>
<evidence type="ECO:0000256" key="1">
    <source>
        <dbReference type="ARBA" id="ARBA00004245"/>
    </source>
</evidence>
<dbReference type="GO" id="GO:0005874">
    <property type="term" value="C:microtubule"/>
    <property type="evidence" value="ECO:0007669"/>
    <property type="project" value="UniProtKB-KW"/>
</dbReference>
<sequence>MADLSNALEAFVTSFLGNNDQQSNVLPQHRQSIMAMCRGIISSNIAPPIGSNEKSISEQIQKDLILHHPNSQQALKFKYLYEKLKDINPDRDRWPILYYMFQCSHQVTEPAFGRIEYPPEFKNSRGLEDILRASAHRELPPSQTMDNVTEEELIRDIIFVMQGIDGKHIIWDNRRQVYIIQNNVVISSNLGDLTRRLTEVGRLYRYIRDYVEEEGQSGGLVTQSLCSSLQEELRQYYKLVAILEAQQAKVDLDTLPGESSSGLTLRRINTWITEPLHKLRLIDWMVEKCKECKGGQTLSKIHTFTVNGDPFIQEVSNKLLAAASEPFNDILVRWITIGELVDPHEECFIRENHEVPPQDMWRNRYSLDYDMIPIYMDPEITKKIFLIGKSLNFLRMACNDADWVIEQEAPSQVIHGLRNPTALDAFVNSVYSRVSKRLMEVLMNKYRLMEHISAMKRYLLLEQGDFVLALIENMGTQMDQPGRIHYRHNLMATVETAIRSSNAQFDDSEFLRRIDVRISDTKHARNGWDVFNLRYQLDAPLSYLLSENTLNYYYKLSFFLLRLKRVGNSLQMLWHRQMVSARLSVWDKNKNRESSSSKTGKKNNDSENRIDVIFVNAKAASNEMIQFIQQLERYIYLKVIEGAWEKLKKVINDPIAKINKDTTGVDGWISAHNEYIVGIYRTLLGKRLNYGNILTRVFDTILQFCAHANELLDDAIIQSRNKSKNNADSQSANTGNNSGGGGSGSGPKSNFSEFLEKMNSKYKTKLGDASPMSGFGNNIQEENINKAITKFREQICDLIRILVEHPDTEMHFLAVSFDFNEFYSSGVGRAAAHRTSITSDGIGGGGR</sequence>
<dbReference type="InterPro" id="IPR040457">
    <property type="entry name" value="GCP_C"/>
</dbReference>
<dbReference type="GO" id="GO:0043015">
    <property type="term" value="F:gamma-tubulin binding"/>
    <property type="evidence" value="ECO:0007669"/>
    <property type="project" value="InterPro"/>
</dbReference>
<keyword evidence="10" id="KW-1185">Reference proteome</keyword>
<dbReference type="GO" id="GO:0051011">
    <property type="term" value="F:microtubule minus-end binding"/>
    <property type="evidence" value="ECO:0007669"/>
    <property type="project" value="TreeGrafter"/>
</dbReference>
<comment type="subcellular location">
    <subcellularLocation>
        <location evidence="1">Cytoplasm</location>
        <location evidence="1">Cytoskeleton</location>
    </subcellularLocation>
</comment>
<dbReference type="GO" id="GO:0007020">
    <property type="term" value="P:microtubule nucleation"/>
    <property type="evidence" value="ECO:0007669"/>
    <property type="project" value="InterPro"/>
</dbReference>
<evidence type="ECO:0000259" key="7">
    <source>
        <dbReference type="Pfam" id="PF04130"/>
    </source>
</evidence>
<feature type="domain" description="Gamma tubulin complex component protein N-terminal" evidence="8">
    <location>
        <begin position="154"/>
        <end position="445"/>
    </location>
</feature>
<evidence type="ECO:0000313" key="10">
    <source>
        <dbReference type="Proteomes" id="UP001150538"/>
    </source>
</evidence>